<reference evidence="9 10" key="1">
    <citation type="submission" date="2019-01" db="EMBL/GenBank/DDBJ databases">
        <title>A draft genome assembly of the solar-powered sea slug Elysia chlorotica.</title>
        <authorList>
            <person name="Cai H."/>
            <person name="Li Q."/>
            <person name="Fang X."/>
            <person name="Li J."/>
            <person name="Curtis N.E."/>
            <person name="Altenburger A."/>
            <person name="Shibata T."/>
            <person name="Feng M."/>
            <person name="Maeda T."/>
            <person name="Schwartz J.A."/>
            <person name="Shigenobu S."/>
            <person name="Lundholm N."/>
            <person name="Nishiyama T."/>
            <person name="Yang H."/>
            <person name="Hasebe M."/>
            <person name="Li S."/>
            <person name="Pierce S.K."/>
            <person name="Wang J."/>
        </authorList>
    </citation>
    <scope>NUCLEOTIDE SEQUENCE [LARGE SCALE GENOMIC DNA]</scope>
    <source>
        <strain evidence="9">EC2010</strain>
        <tissue evidence="9">Whole organism of an adult</tissue>
    </source>
</reference>
<proteinExistence type="inferred from homology"/>
<keyword evidence="5 8" id="KW-1133">Transmembrane helix</keyword>
<evidence type="ECO:0000313" key="9">
    <source>
        <dbReference type="EMBL" id="RUS89266.1"/>
    </source>
</evidence>
<evidence type="ECO:0000256" key="8">
    <source>
        <dbReference type="SAM" id="Phobius"/>
    </source>
</evidence>
<comment type="similarity">
    <text evidence="2">Belongs to the sodium:neurotransmitter symporter (SNF) (TC 2.A.22) family.</text>
</comment>
<comment type="subcellular location">
    <subcellularLocation>
        <location evidence="1">Membrane</location>
        <topology evidence="1">Multi-pass membrane protein</topology>
    </subcellularLocation>
</comment>
<gene>
    <name evidence="9" type="ORF">EGW08_002940</name>
</gene>
<keyword evidence="6 8" id="KW-0472">Membrane</keyword>
<dbReference type="STRING" id="188477.A0A3S1BIR5"/>
<evidence type="ECO:0000313" key="10">
    <source>
        <dbReference type="Proteomes" id="UP000271974"/>
    </source>
</evidence>
<keyword evidence="3" id="KW-0813">Transport</keyword>
<organism evidence="9 10">
    <name type="scientific">Elysia chlorotica</name>
    <name type="common">Eastern emerald elysia</name>
    <name type="synonym">Sea slug</name>
    <dbReference type="NCBI Taxonomy" id="188477"/>
    <lineage>
        <taxon>Eukaryota</taxon>
        <taxon>Metazoa</taxon>
        <taxon>Spiralia</taxon>
        <taxon>Lophotrochozoa</taxon>
        <taxon>Mollusca</taxon>
        <taxon>Gastropoda</taxon>
        <taxon>Heterobranchia</taxon>
        <taxon>Euthyneura</taxon>
        <taxon>Panpulmonata</taxon>
        <taxon>Sacoglossa</taxon>
        <taxon>Placobranchoidea</taxon>
        <taxon>Plakobranchidae</taxon>
        <taxon>Elysia</taxon>
    </lineage>
</organism>
<evidence type="ECO:0000256" key="4">
    <source>
        <dbReference type="ARBA" id="ARBA00022692"/>
    </source>
</evidence>
<dbReference type="PANTHER" id="PTHR11616:SF321">
    <property type="entry name" value="SODIUM-DEPENDENT NUTRIENT AMINO ACID TRANSPORTER 1-RELATED"/>
    <property type="match status" value="1"/>
</dbReference>
<dbReference type="SUPFAM" id="SSF161070">
    <property type="entry name" value="SNF-like"/>
    <property type="match status" value="1"/>
</dbReference>
<evidence type="ECO:0000256" key="6">
    <source>
        <dbReference type="ARBA" id="ARBA00023136"/>
    </source>
</evidence>
<accession>A0A3S1BIR5</accession>
<feature type="transmembrane region" description="Helical" evidence="8">
    <location>
        <begin position="77"/>
        <end position="97"/>
    </location>
</feature>
<dbReference type="EMBL" id="RQTK01000060">
    <property type="protein sequence ID" value="RUS89266.1"/>
    <property type="molecule type" value="Genomic_DNA"/>
</dbReference>
<sequence length="253" mass="29738">MLLSMTECLVISWIYGVDRFMKDIQLMTGNKPSIYWKIMWKFVTPIVVLTIWIFNLYQMQRVSLDDYQYPEWAVMVGWSFALISILPLPIYAIYAVIQVESGSFRQRILLLIQPTANFGPSQIEDRERYFQTFNDFDWLRYNAAKNRMDWRTYKKYEAGKDKSSSNIAPDNHLPAVSTEDINILVEKMTSQQKLFLGGMFLEEAGDCQKLIEENNEVLGQVENEQTGHRETRYWDFDESLNGKNGKHTRCYSI</sequence>
<dbReference type="GO" id="GO:0089718">
    <property type="term" value="P:amino acid import across plasma membrane"/>
    <property type="evidence" value="ECO:0007669"/>
    <property type="project" value="TreeGrafter"/>
</dbReference>
<dbReference type="InterPro" id="IPR037272">
    <property type="entry name" value="SNS_sf"/>
</dbReference>
<evidence type="ECO:0000256" key="5">
    <source>
        <dbReference type="ARBA" id="ARBA00022989"/>
    </source>
</evidence>
<evidence type="ECO:0000256" key="2">
    <source>
        <dbReference type="ARBA" id="ARBA00006459"/>
    </source>
</evidence>
<name>A0A3S1BIR5_ELYCH</name>
<evidence type="ECO:0000256" key="7">
    <source>
        <dbReference type="ARBA" id="ARBA00023180"/>
    </source>
</evidence>
<dbReference type="AlphaFoldDB" id="A0A3S1BIR5"/>
<keyword evidence="10" id="KW-1185">Reference proteome</keyword>
<evidence type="ECO:0000256" key="3">
    <source>
        <dbReference type="ARBA" id="ARBA00022448"/>
    </source>
</evidence>
<dbReference type="PANTHER" id="PTHR11616">
    <property type="entry name" value="SODIUM/CHLORIDE DEPENDENT TRANSPORTER"/>
    <property type="match status" value="1"/>
</dbReference>
<dbReference type="Proteomes" id="UP000271974">
    <property type="component" value="Unassembled WGS sequence"/>
</dbReference>
<comment type="caution">
    <text evidence="9">The sequence shown here is derived from an EMBL/GenBank/DDBJ whole genome shotgun (WGS) entry which is preliminary data.</text>
</comment>
<feature type="transmembrane region" description="Helical" evidence="8">
    <location>
        <begin position="38"/>
        <end position="57"/>
    </location>
</feature>
<keyword evidence="7" id="KW-0325">Glycoprotein</keyword>
<protein>
    <submittedName>
        <fullName evidence="9">Uncharacterized protein</fullName>
    </submittedName>
</protein>
<dbReference type="PROSITE" id="PS50267">
    <property type="entry name" value="NA_NEUROTRAN_SYMP_3"/>
    <property type="match status" value="1"/>
</dbReference>
<dbReference type="Pfam" id="PF00209">
    <property type="entry name" value="SNF"/>
    <property type="match status" value="1"/>
</dbReference>
<dbReference type="GO" id="GO:0005886">
    <property type="term" value="C:plasma membrane"/>
    <property type="evidence" value="ECO:0007669"/>
    <property type="project" value="TreeGrafter"/>
</dbReference>
<evidence type="ECO:0000256" key="1">
    <source>
        <dbReference type="ARBA" id="ARBA00004141"/>
    </source>
</evidence>
<dbReference type="GO" id="GO:0005283">
    <property type="term" value="F:amino acid:sodium symporter activity"/>
    <property type="evidence" value="ECO:0007669"/>
    <property type="project" value="TreeGrafter"/>
</dbReference>
<dbReference type="InterPro" id="IPR000175">
    <property type="entry name" value="Na/ntran_symport"/>
</dbReference>
<dbReference type="OrthoDB" id="6155318at2759"/>
<keyword evidence="4 8" id="KW-0812">Transmembrane</keyword>